<evidence type="ECO:0000256" key="1">
    <source>
        <dbReference type="SAM" id="Phobius"/>
    </source>
</evidence>
<proteinExistence type="predicted"/>
<dbReference type="EMBL" id="FMXA01000012">
    <property type="protein sequence ID" value="SDA51838.1"/>
    <property type="molecule type" value="Genomic_DNA"/>
</dbReference>
<dbReference type="GeneID" id="87756077"/>
<protein>
    <recommendedName>
        <fullName evidence="4">Prepilin-type N-terminal cleavage/methylation domain-containing protein</fullName>
    </recommendedName>
</protein>
<gene>
    <name evidence="2" type="ORF">SAMN02910343_01056</name>
</gene>
<feature type="transmembrane region" description="Helical" evidence="1">
    <location>
        <begin position="13"/>
        <end position="35"/>
    </location>
</feature>
<organism evidence="2 3">
    <name type="scientific">Allisonella histaminiformans</name>
    <dbReference type="NCBI Taxonomy" id="209880"/>
    <lineage>
        <taxon>Bacteria</taxon>
        <taxon>Bacillati</taxon>
        <taxon>Bacillota</taxon>
        <taxon>Negativicutes</taxon>
        <taxon>Veillonellales</taxon>
        <taxon>Veillonellaceae</taxon>
        <taxon>Allisonella</taxon>
    </lineage>
</organism>
<keyword evidence="1" id="KW-0472">Membrane</keyword>
<sequence length="181" mass="19978">MRGVHRGVITLELVISLGLMATLCAAIMPSITAMVQSVRILSRRVEDSSTSLFIADFLTEKIRNTVEGVEKEARQGNTYDYREEMQDGTWQTYTLRQQGSRLEIRIPGGFSQPITGGAGDVETVTDVEGNPLFTVYTGGLVEISAILGKPDGKDRQVLHTAVYPYAEYFNKGDIWEVEGAQ</sequence>
<reference evidence="2 3" key="1">
    <citation type="submission" date="2016-10" db="EMBL/GenBank/DDBJ databases">
        <authorList>
            <person name="de Groot N.N."/>
        </authorList>
    </citation>
    <scope>NUCLEOTIDE SEQUENCE [LARGE SCALE GENOMIC DNA]</scope>
    <source>
        <strain evidence="2 3">DSM 15230</strain>
    </source>
</reference>
<keyword evidence="1" id="KW-0812">Transmembrane</keyword>
<dbReference type="OrthoDB" id="1634645at2"/>
<evidence type="ECO:0000313" key="3">
    <source>
        <dbReference type="Proteomes" id="UP000199689"/>
    </source>
</evidence>
<evidence type="ECO:0008006" key="4">
    <source>
        <dbReference type="Google" id="ProtNLM"/>
    </source>
</evidence>
<dbReference type="STRING" id="209880.SAMN02910343_01056"/>
<dbReference type="RefSeq" id="WP_091364567.1">
    <property type="nucleotide sequence ID" value="NZ_FMXA01000012.1"/>
</dbReference>
<accession>A0A1G5W1F0</accession>
<dbReference type="Proteomes" id="UP000199689">
    <property type="component" value="Unassembled WGS sequence"/>
</dbReference>
<keyword evidence="1" id="KW-1133">Transmembrane helix</keyword>
<evidence type="ECO:0000313" key="2">
    <source>
        <dbReference type="EMBL" id="SDA51838.1"/>
    </source>
</evidence>
<name>A0A1G5W1F0_9FIRM</name>
<dbReference type="AlphaFoldDB" id="A0A1G5W1F0"/>
<keyword evidence="3" id="KW-1185">Reference proteome</keyword>